<name>A0A8T0WZL2_PANVG</name>
<keyword evidence="2" id="KW-1185">Reference proteome</keyword>
<reference evidence="1" key="1">
    <citation type="submission" date="2020-05" db="EMBL/GenBank/DDBJ databases">
        <title>WGS assembly of Panicum virgatum.</title>
        <authorList>
            <person name="Lovell J.T."/>
            <person name="Jenkins J."/>
            <person name="Shu S."/>
            <person name="Juenger T.E."/>
            <person name="Schmutz J."/>
        </authorList>
    </citation>
    <scope>NUCLEOTIDE SEQUENCE</scope>
    <source>
        <strain evidence="1">AP13</strain>
    </source>
</reference>
<evidence type="ECO:0000313" key="1">
    <source>
        <dbReference type="EMBL" id="KAG2652028.1"/>
    </source>
</evidence>
<dbReference type="Proteomes" id="UP000823388">
    <property type="component" value="Chromosome 1N"/>
</dbReference>
<comment type="caution">
    <text evidence="1">The sequence shown here is derived from an EMBL/GenBank/DDBJ whole genome shotgun (WGS) entry which is preliminary data.</text>
</comment>
<gene>
    <name evidence="1" type="ORF">PVAP13_1NG286738</name>
</gene>
<evidence type="ECO:0000313" key="2">
    <source>
        <dbReference type="Proteomes" id="UP000823388"/>
    </source>
</evidence>
<protein>
    <submittedName>
        <fullName evidence="1">Uncharacterized protein</fullName>
    </submittedName>
</protein>
<dbReference type="EMBL" id="CM029038">
    <property type="protein sequence ID" value="KAG2652028.1"/>
    <property type="molecule type" value="Genomic_DNA"/>
</dbReference>
<organism evidence="1 2">
    <name type="scientific">Panicum virgatum</name>
    <name type="common">Blackwell switchgrass</name>
    <dbReference type="NCBI Taxonomy" id="38727"/>
    <lineage>
        <taxon>Eukaryota</taxon>
        <taxon>Viridiplantae</taxon>
        <taxon>Streptophyta</taxon>
        <taxon>Embryophyta</taxon>
        <taxon>Tracheophyta</taxon>
        <taxon>Spermatophyta</taxon>
        <taxon>Magnoliopsida</taxon>
        <taxon>Liliopsida</taxon>
        <taxon>Poales</taxon>
        <taxon>Poaceae</taxon>
        <taxon>PACMAD clade</taxon>
        <taxon>Panicoideae</taxon>
        <taxon>Panicodae</taxon>
        <taxon>Paniceae</taxon>
        <taxon>Panicinae</taxon>
        <taxon>Panicum</taxon>
        <taxon>Panicum sect. Hiantes</taxon>
    </lineage>
</organism>
<accession>A0A8T0WZL2</accession>
<dbReference type="AlphaFoldDB" id="A0A8T0WZL2"/>
<proteinExistence type="predicted"/>
<sequence>MQTKLDKSSEITTNMMLLQSNMMLLQSNMVYLIRKKWKWKAWNTKAKLLLFSKCMESWRTFEPAVLWLTKLTQ</sequence>